<dbReference type="Pfam" id="PF11067">
    <property type="entry name" value="DUF2868"/>
    <property type="match status" value="1"/>
</dbReference>
<reference evidence="2 3" key="1">
    <citation type="submission" date="2017-05" db="EMBL/GenBank/DDBJ databases">
        <title>Complete and WGS of Bordetella genogroups.</title>
        <authorList>
            <person name="Spilker T."/>
            <person name="LiPuma J."/>
        </authorList>
    </citation>
    <scope>NUCLEOTIDE SEQUENCE [LARGE SCALE GENOMIC DNA]</scope>
    <source>
        <strain evidence="2 3">AU17164</strain>
    </source>
</reference>
<dbReference type="RefSeq" id="WP_086071183.1">
    <property type="nucleotide sequence ID" value="NZ_CP021109.1"/>
</dbReference>
<feature type="transmembrane region" description="Helical" evidence="1">
    <location>
        <begin position="258"/>
        <end position="285"/>
    </location>
</feature>
<dbReference type="InterPro" id="IPR021296">
    <property type="entry name" value="DUF2868"/>
</dbReference>
<dbReference type="AlphaFoldDB" id="A0A1W6YV42"/>
<keyword evidence="1" id="KW-0472">Membrane</keyword>
<dbReference type="EMBL" id="CP021109">
    <property type="protein sequence ID" value="ARP84854.1"/>
    <property type="molecule type" value="Genomic_DNA"/>
</dbReference>
<proteinExistence type="predicted"/>
<feature type="transmembrane region" description="Helical" evidence="1">
    <location>
        <begin position="74"/>
        <end position="95"/>
    </location>
</feature>
<protein>
    <recommendedName>
        <fullName evidence="4">DUF2868 domain-containing protein</fullName>
    </recommendedName>
</protein>
<evidence type="ECO:0000256" key="1">
    <source>
        <dbReference type="SAM" id="Phobius"/>
    </source>
</evidence>
<accession>A0A1W6YV42</accession>
<keyword evidence="3" id="KW-1185">Reference proteome</keyword>
<evidence type="ECO:0000313" key="2">
    <source>
        <dbReference type="EMBL" id="ARP84854.1"/>
    </source>
</evidence>
<dbReference type="Proteomes" id="UP000194139">
    <property type="component" value="Chromosome"/>
</dbReference>
<keyword evidence="1" id="KW-0812">Transmembrane</keyword>
<evidence type="ECO:0000313" key="3">
    <source>
        <dbReference type="Proteomes" id="UP000194139"/>
    </source>
</evidence>
<organism evidence="2 3">
    <name type="scientific">Bordetella genomosp. 9</name>
    <dbReference type="NCBI Taxonomy" id="1416803"/>
    <lineage>
        <taxon>Bacteria</taxon>
        <taxon>Pseudomonadati</taxon>
        <taxon>Pseudomonadota</taxon>
        <taxon>Betaproteobacteria</taxon>
        <taxon>Burkholderiales</taxon>
        <taxon>Alcaligenaceae</taxon>
        <taxon>Bordetella</taxon>
    </lineage>
</organism>
<sequence>MAASESATFLDLWRAETVRLREEHWGPLEDQDAVRQARHAAGPVEARVIARARLIADREGLSRRMAEWRGGARLAASALLLLGVLAGAGAAWTALGDGSRVVNIVWAVGALLGLHALTFFLWLLSFAAGTGIAAAGLGRVWLWATRRLARGPDAVLPVQALLTLAARAGATRWLFGAISHMVWLAALVAALATLLAVLSTESYRFTWATTLLAPDAFVTLTRVIGWLPDQLGFPSPDADMVRLSDGVHALPSEAQAQWGWWLIGLVAVYGALPRLVAWAISMLVLRAALRRATIDMALPGYAALRARLTPPAEPLGQEGAAPPPESLQLASAGMPPTGDQLVLAALELPDDMPWPPPVPPSIRLAGNLDSREQRHALLDALTGAPARRLLLACDSRQTPDRGTVALIADLAGKATRTAVWLSGSGGDGRVNVWRKRLIEAGMPADAILQDSDEPLRWLEK</sequence>
<name>A0A1W6YV42_9BORD</name>
<keyword evidence="1" id="KW-1133">Transmembrane helix</keyword>
<feature type="transmembrane region" description="Helical" evidence="1">
    <location>
        <begin position="115"/>
        <end position="142"/>
    </location>
</feature>
<feature type="transmembrane region" description="Helical" evidence="1">
    <location>
        <begin position="181"/>
        <end position="198"/>
    </location>
</feature>
<gene>
    <name evidence="2" type="ORF">CAL13_00375</name>
</gene>
<evidence type="ECO:0008006" key="4">
    <source>
        <dbReference type="Google" id="ProtNLM"/>
    </source>
</evidence>